<organism evidence="2 3">
    <name type="scientific">Citricoccus nitrophenolicus</name>
    <dbReference type="NCBI Taxonomy" id="863575"/>
    <lineage>
        <taxon>Bacteria</taxon>
        <taxon>Bacillati</taxon>
        <taxon>Actinomycetota</taxon>
        <taxon>Actinomycetes</taxon>
        <taxon>Micrococcales</taxon>
        <taxon>Micrococcaceae</taxon>
        <taxon>Citricoccus</taxon>
    </lineage>
</organism>
<evidence type="ECO:0000313" key="3">
    <source>
        <dbReference type="Proteomes" id="UP001484097"/>
    </source>
</evidence>
<dbReference type="RefSeq" id="WP_347918508.1">
    <property type="nucleotide sequence ID" value="NZ_JBDXMX010000001.1"/>
</dbReference>
<name>A0ABV0IG21_9MICC</name>
<sequence length="117" mass="11613">MAKNQRYTHADHISLPVPEGTVSGDPVRVGAFAGVAQTDRRPDGTATVWLDGSYNVEVAGALTAGQTVYINSAGALTATAGTNNPFGSAITDKGTGTGIAEVAPFGNNPAVAVAAGA</sequence>
<keyword evidence="3" id="KW-1185">Reference proteome</keyword>
<protein>
    <submittedName>
        <fullName evidence="2">DUF2190 family protein</fullName>
    </submittedName>
</protein>
<evidence type="ECO:0000313" key="2">
    <source>
        <dbReference type="EMBL" id="MEO9246460.1"/>
    </source>
</evidence>
<evidence type="ECO:0000256" key="1">
    <source>
        <dbReference type="SAM" id="MobiDB-lite"/>
    </source>
</evidence>
<proteinExistence type="predicted"/>
<dbReference type="EMBL" id="JBDXMX010000001">
    <property type="protein sequence ID" value="MEO9246460.1"/>
    <property type="molecule type" value="Genomic_DNA"/>
</dbReference>
<comment type="caution">
    <text evidence="2">The sequence shown here is derived from an EMBL/GenBank/DDBJ whole genome shotgun (WGS) entry which is preliminary data.</text>
</comment>
<reference evidence="2 3" key="1">
    <citation type="submission" date="2024-05" db="EMBL/GenBank/DDBJ databases">
        <authorList>
            <person name="Yi C."/>
        </authorList>
    </citation>
    <scope>NUCLEOTIDE SEQUENCE [LARGE SCALE GENOMIC DNA]</scope>
    <source>
        <strain evidence="2 3">XS13</strain>
    </source>
</reference>
<dbReference type="InterPro" id="IPR011231">
    <property type="entry name" value="Phage_VT1-Sakai_H0018"/>
</dbReference>
<dbReference type="Pfam" id="PF09956">
    <property type="entry name" value="Phage_cement_2"/>
    <property type="match status" value="1"/>
</dbReference>
<accession>A0ABV0IG21</accession>
<gene>
    <name evidence="2" type="ORF">ABDK96_02050</name>
</gene>
<feature type="region of interest" description="Disordered" evidence="1">
    <location>
        <begin position="1"/>
        <end position="21"/>
    </location>
</feature>
<dbReference type="Proteomes" id="UP001484097">
    <property type="component" value="Unassembled WGS sequence"/>
</dbReference>